<dbReference type="STRING" id="1005928.SAMN04487859_10586"/>
<dbReference type="Proteomes" id="UP000198599">
    <property type="component" value="Unassembled WGS sequence"/>
</dbReference>
<organism evidence="2 3">
    <name type="scientific">Roseovarius lutimaris</name>
    <dbReference type="NCBI Taxonomy" id="1005928"/>
    <lineage>
        <taxon>Bacteria</taxon>
        <taxon>Pseudomonadati</taxon>
        <taxon>Pseudomonadota</taxon>
        <taxon>Alphaproteobacteria</taxon>
        <taxon>Rhodobacterales</taxon>
        <taxon>Roseobacteraceae</taxon>
        <taxon>Roseovarius</taxon>
    </lineage>
</organism>
<sequence>MPHAPRHTGAKKGVILVKLELLSTTGMTLLRLSRKLWLRIALMALLAVVASAIAILFEGYIPQSVQDRFTPNSVMPILTILASGMLAVSTFSLNVMVTAHNAAAGQATPRVHRILLADTTTHTVLATFIGAFVYSLSAIILFKAGFYPEGASVLVLGFTVAVVVLVILALLRWIHHLSDLGSMDATLASTEDITRACLMRTRRLPSLGARRMTRDTVLPNDARPLAARATGYVQFIDLRAISDKLCNDQTRVYLYVRPGDYVIEGQVIGHATGLGEREETLITKSLTIGRYRTFEQDASYGLLVLSETASRALSPGINDPGTAIAVICRQEKLLLDWAHGKPDSDTPLFPRLFLPDVSRRALIENAFASTARDGAGLIEVAERLQDTLHTLSEVPEPDLANAARDLAARALDYADLALPLKSEKQRLRDRNDTPSPLP</sequence>
<dbReference type="InterPro" id="IPR018723">
    <property type="entry name" value="DUF2254_membrane"/>
</dbReference>
<feature type="transmembrane region" description="Helical" evidence="1">
    <location>
        <begin position="77"/>
        <end position="103"/>
    </location>
</feature>
<dbReference type="RefSeq" id="WP_245736218.1">
    <property type="nucleotide sequence ID" value="NZ_FOVP01000005.1"/>
</dbReference>
<gene>
    <name evidence="2" type="ORF">SAMN04487859_10586</name>
</gene>
<keyword evidence="1" id="KW-0472">Membrane</keyword>
<dbReference type="AlphaFoldDB" id="A0A1I5A6I4"/>
<feature type="transmembrane region" description="Helical" evidence="1">
    <location>
        <begin position="124"/>
        <end position="147"/>
    </location>
</feature>
<dbReference type="EMBL" id="FOVP01000005">
    <property type="protein sequence ID" value="SFN57799.1"/>
    <property type="molecule type" value="Genomic_DNA"/>
</dbReference>
<evidence type="ECO:0000256" key="1">
    <source>
        <dbReference type="SAM" id="Phobius"/>
    </source>
</evidence>
<reference evidence="3" key="1">
    <citation type="submission" date="2016-10" db="EMBL/GenBank/DDBJ databases">
        <authorList>
            <person name="Varghese N."/>
            <person name="Submissions S."/>
        </authorList>
    </citation>
    <scope>NUCLEOTIDE SEQUENCE [LARGE SCALE GENOMIC DNA]</scope>
    <source>
        <strain evidence="3">DSM 28463</strain>
    </source>
</reference>
<name>A0A1I5A6I4_9RHOB</name>
<dbReference type="Pfam" id="PF10011">
    <property type="entry name" value="DUF2254"/>
    <property type="match status" value="1"/>
</dbReference>
<keyword evidence="3" id="KW-1185">Reference proteome</keyword>
<feature type="transmembrane region" description="Helical" evidence="1">
    <location>
        <begin position="153"/>
        <end position="174"/>
    </location>
</feature>
<proteinExistence type="predicted"/>
<protein>
    <submittedName>
        <fullName evidence="2">Uncharacterized membrane protein</fullName>
    </submittedName>
</protein>
<evidence type="ECO:0000313" key="3">
    <source>
        <dbReference type="Proteomes" id="UP000198599"/>
    </source>
</evidence>
<feature type="transmembrane region" description="Helical" evidence="1">
    <location>
        <begin position="36"/>
        <end position="57"/>
    </location>
</feature>
<accession>A0A1I5A6I4</accession>
<keyword evidence="1" id="KW-0812">Transmembrane</keyword>
<keyword evidence="1" id="KW-1133">Transmembrane helix</keyword>
<evidence type="ECO:0000313" key="2">
    <source>
        <dbReference type="EMBL" id="SFN57799.1"/>
    </source>
</evidence>